<proteinExistence type="predicted"/>
<keyword evidence="2" id="KW-1185">Reference proteome</keyword>
<dbReference type="Gene3D" id="3.10.129.10">
    <property type="entry name" value="Hotdog Thioesterase"/>
    <property type="match status" value="1"/>
</dbReference>
<dbReference type="InterPro" id="IPR051490">
    <property type="entry name" value="THEM6_lcsJ_thioesterase"/>
</dbReference>
<organism evidence="1 2">
    <name type="scientific">Pseudooceanicola algae</name>
    <dbReference type="NCBI Taxonomy" id="1537215"/>
    <lineage>
        <taxon>Bacteria</taxon>
        <taxon>Pseudomonadati</taxon>
        <taxon>Pseudomonadota</taxon>
        <taxon>Alphaproteobacteria</taxon>
        <taxon>Rhodobacterales</taxon>
        <taxon>Paracoccaceae</taxon>
        <taxon>Pseudooceanicola</taxon>
    </lineage>
</organism>
<dbReference type="PANTHER" id="PTHR12475">
    <property type="match status" value="1"/>
</dbReference>
<accession>A0A418SAW9</accession>
<reference evidence="1 2" key="1">
    <citation type="submission" date="2020-08" db="EMBL/GenBank/DDBJ databases">
        <title>Genome sequence of Rhodobacteraceae bacterium Lw-13e.</title>
        <authorList>
            <person name="Poehlein A."/>
            <person name="Wolter L."/>
            <person name="Daniel R."/>
            <person name="Brinkhoff T."/>
        </authorList>
    </citation>
    <scope>NUCLEOTIDE SEQUENCE [LARGE SCALE GENOMIC DNA]</scope>
    <source>
        <strain evidence="1 2">Lw-13e</strain>
    </source>
</reference>
<evidence type="ECO:0000313" key="2">
    <source>
        <dbReference type="Proteomes" id="UP000283786"/>
    </source>
</evidence>
<dbReference type="OrthoDB" id="3727779at2"/>
<dbReference type="RefSeq" id="WP_119840978.1">
    <property type="nucleotide sequence ID" value="NZ_CP060436.1"/>
</dbReference>
<dbReference type="Proteomes" id="UP000283786">
    <property type="component" value="Chromosome"/>
</dbReference>
<dbReference type="KEGG" id="palw:PSAL_025150"/>
<dbReference type="AlphaFoldDB" id="A0A418SAW9"/>
<sequence>MYPYLRLGTEFLRYRKAPPLAITDTHATTLRILPGDIDPWRELNNGRTLTLYDLGRLPFAKRTGVLDLLKRQGWGLTVAGSAMRYRKRLTLFTRIELRTRLIGLDARFLYIEQSMWLPDGTCANAGVIRGAVIANRKMVPMAELREAVGPVDIPALPVWAEALFAAESDRPWPPETGAPIAS</sequence>
<dbReference type="Pfam" id="PF13279">
    <property type="entry name" value="4HBT_2"/>
    <property type="match status" value="1"/>
</dbReference>
<gene>
    <name evidence="1" type="ORF">PSAL_025150</name>
</gene>
<evidence type="ECO:0000313" key="1">
    <source>
        <dbReference type="EMBL" id="QPM91262.1"/>
    </source>
</evidence>
<evidence type="ECO:0008006" key="3">
    <source>
        <dbReference type="Google" id="ProtNLM"/>
    </source>
</evidence>
<dbReference type="InterPro" id="IPR029069">
    <property type="entry name" value="HotDog_dom_sf"/>
</dbReference>
<dbReference type="SUPFAM" id="SSF54637">
    <property type="entry name" value="Thioesterase/thiol ester dehydrase-isomerase"/>
    <property type="match status" value="1"/>
</dbReference>
<dbReference type="PANTHER" id="PTHR12475:SF4">
    <property type="entry name" value="PROTEIN THEM6"/>
    <property type="match status" value="1"/>
</dbReference>
<protein>
    <recommendedName>
        <fullName evidence="3">Thioesterase superfamily protein</fullName>
    </recommendedName>
</protein>
<dbReference type="EMBL" id="CP060436">
    <property type="protein sequence ID" value="QPM91262.1"/>
    <property type="molecule type" value="Genomic_DNA"/>
</dbReference>
<dbReference type="CDD" id="cd00586">
    <property type="entry name" value="4HBT"/>
    <property type="match status" value="1"/>
</dbReference>
<name>A0A418SAW9_9RHOB</name>